<dbReference type="Proteomes" id="UP000031668">
    <property type="component" value="Unassembled WGS sequence"/>
</dbReference>
<comment type="caution">
    <text evidence="2">The sequence shown here is derived from an EMBL/GenBank/DDBJ whole genome shotgun (WGS) entry which is preliminary data.</text>
</comment>
<keyword evidence="2" id="KW-0808">Transferase</keyword>
<dbReference type="SUPFAM" id="SSF75304">
    <property type="entry name" value="Amidase signature (AS) enzymes"/>
    <property type="match status" value="1"/>
</dbReference>
<keyword evidence="3" id="KW-1185">Reference proteome</keyword>
<reference evidence="2 3" key="1">
    <citation type="journal article" date="2014" name="Genome Biol. Evol.">
        <title>The genome of the myxosporean Thelohanellus kitauei shows adaptations to nutrient acquisition within its fish host.</title>
        <authorList>
            <person name="Yang Y."/>
            <person name="Xiong J."/>
            <person name="Zhou Z."/>
            <person name="Huo F."/>
            <person name="Miao W."/>
            <person name="Ran C."/>
            <person name="Liu Y."/>
            <person name="Zhang J."/>
            <person name="Feng J."/>
            <person name="Wang M."/>
            <person name="Wang M."/>
            <person name="Wang L."/>
            <person name="Yao B."/>
        </authorList>
    </citation>
    <scope>NUCLEOTIDE SEQUENCE [LARGE SCALE GENOMIC DNA]</scope>
    <source>
        <strain evidence="2">Wuqing</strain>
    </source>
</reference>
<dbReference type="EMBL" id="JWZT01003741">
    <property type="protein sequence ID" value="KII65709.1"/>
    <property type="molecule type" value="Genomic_DNA"/>
</dbReference>
<accession>A0A0C2IJZ5</accession>
<protein>
    <submittedName>
        <fullName evidence="2">Glutamyl-tRNA(Gln) amidotransferase subunit A</fullName>
    </submittedName>
</protein>
<evidence type="ECO:0000259" key="1">
    <source>
        <dbReference type="Pfam" id="PF01425"/>
    </source>
</evidence>
<dbReference type="OrthoDB" id="421993at2759"/>
<dbReference type="PANTHER" id="PTHR11895">
    <property type="entry name" value="TRANSAMIDASE"/>
    <property type="match status" value="1"/>
</dbReference>
<dbReference type="Pfam" id="PF01425">
    <property type="entry name" value="Amidase"/>
    <property type="match status" value="1"/>
</dbReference>
<feature type="domain" description="Amidase" evidence="1">
    <location>
        <begin position="5"/>
        <end position="172"/>
    </location>
</feature>
<proteinExistence type="predicted"/>
<dbReference type="InterPro" id="IPR036928">
    <property type="entry name" value="AS_sf"/>
</dbReference>
<dbReference type="GO" id="GO:0016740">
    <property type="term" value="F:transferase activity"/>
    <property type="evidence" value="ECO:0007669"/>
    <property type="project" value="UniProtKB-KW"/>
</dbReference>
<sequence length="177" mass="18711">MSEITSFCVQKLLDAGALLIGTTSMPQLGSNTVGVNPSKVLSSPKNVWDNERYAGGSSTGCGIVVALGLCPFAIGSDSLGSIRVPSGCSGIVGLRPTFSRVSLSGCSEIYNEHPYLTVGPMACCVRDAAIVYLMMAGPDENYNLGMDQPPLQPPNFMGFALSSVKFGYYKDYISVQF</sequence>
<dbReference type="AlphaFoldDB" id="A0A0C2IJZ5"/>
<name>A0A0C2IJZ5_THEKT</name>
<organism evidence="2 3">
    <name type="scientific">Thelohanellus kitauei</name>
    <name type="common">Myxosporean</name>
    <dbReference type="NCBI Taxonomy" id="669202"/>
    <lineage>
        <taxon>Eukaryota</taxon>
        <taxon>Metazoa</taxon>
        <taxon>Cnidaria</taxon>
        <taxon>Myxozoa</taxon>
        <taxon>Myxosporea</taxon>
        <taxon>Bivalvulida</taxon>
        <taxon>Platysporina</taxon>
        <taxon>Myxobolidae</taxon>
        <taxon>Thelohanellus</taxon>
    </lineage>
</organism>
<gene>
    <name evidence="2" type="ORF">RF11_16121</name>
</gene>
<dbReference type="PANTHER" id="PTHR11895:SF67">
    <property type="entry name" value="AMIDASE DOMAIN-CONTAINING PROTEIN"/>
    <property type="match status" value="1"/>
</dbReference>
<evidence type="ECO:0000313" key="2">
    <source>
        <dbReference type="EMBL" id="KII65709.1"/>
    </source>
</evidence>
<dbReference type="InterPro" id="IPR023631">
    <property type="entry name" value="Amidase_dom"/>
</dbReference>
<dbReference type="Gene3D" id="3.90.1300.10">
    <property type="entry name" value="Amidase signature (AS) domain"/>
    <property type="match status" value="1"/>
</dbReference>
<evidence type="ECO:0000313" key="3">
    <source>
        <dbReference type="Proteomes" id="UP000031668"/>
    </source>
</evidence>
<dbReference type="InterPro" id="IPR000120">
    <property type="entry name" value="Amidase"/>
</dbReference>